<gene>
    <name evidence="7" type="primary">LOC117649952</name>
</gene>
<accession>A0A6P8ZUR3</accession>
<keyword evidence="3" id="KW-0268">Exocytosis</keyword>
<keyword evidence="2" id="KW-0813">Transport</keyword>
<dbReference type="GO" id="GO:0006893">
    <property type="term" value="P:Golgi to plasma membrane transport"/>
    <property type="evidence" value="ECO:0007669"/>
    <property type="project" value="TreeGrafter"/>
</dbReference>
<dbReference type="RefSeq" id="XP_034249052.1">
    <property type="nucleotide sequence ID" value="XM_034393161.1"/>
</dbReference>
<dbReference type="GeneID" id="117649952"/>
<dbReference type="GO" id="GO:0000145">
    <property type="term" value="C:exocyst"/>
    <property type="evidence" value="ECO:0007669"/>
    <property type="project" value="InterPro"/>
</dbReference>
<dbReference type="SMART" id="SM01313">
    <property type="entry name" value="Sec3-PIP2_bind"/>
    <property type="match status" value="1"/>
</dbReference>
<dbReference type="GO" id="GO:0005886">
    <property type="term" value="C:plasma membrane"/>
    <property type="evidence" value="ECO:0007669"/>
    <property type="project" value="TreeGrafter"/>
</dbReference>
<dbReference type="Proteomes" id="UP000515158">
    <property type="component" value="Unplaced"/>
</dbReference>
<dbReference type="Pfam" id="PF09763">
    <property type="entry name" value="Sec3_CC"/>
    <property type="match status" value="1"/>
</dbReference>
<dbReference type="CDD" id="cd14683">
    <property type="entry name" value="PH-EXOC1"/>
    <property type="match status" value="1"/>
</dbReference>
<dbReference type="InParanoid" id="A0A6P8ZUR3"/>
<sequence>MEGEATGLTGPTLISSNTMAAIRHTLQREVFQPNDERLLAVMHVSKVLKKKKISYLCLAVTMETPICVTIYQVKKTDKNVLKKKRSWQLNTLRVVDGRTPNLDCNDLDLHFEKVFRWYCSNIQERQNFLVLLWKQCCIHLPKEKPEFRNLPEDWIGDPGLLPETQVILTPGFVEPTEAEDYHALTDREQQDLEKLMSQCGFAISNAEAFMEMIARDLSVLDGENVQSVLASQEQVEMLMTQIEAALTEVDVVETRLNMYEEVISHVRDALEKMEEKNSMINIVNCNNQKLLAELENVIFQLELDGKHQAALTEADLTSATGLADAIAAGKALLNAMNAEIHPALLRMAAVQEQRKRFDKWKAKFSQTISRHLNNLFIHLGNDAGETLSFHANELTLPRHESIHRDLVVYAELMHWMKAMDRKAYTALMRVYTGAISKLYDRDTKQFFEEAKLRISGLRTDKKGKGSGSREDLAGKLKQGAANVVSGVSGGAAGGTLTLLLGVERDQWGTDASASAAERRRFDEVLERVLAQLEPVCLAEQNFCISFFQLDVLSPSTKNTQTTLDGLIAEGAGVPREDVDPSVPLKRAEKQVNEEVRRMMADLFGCIEPELVNFVSHYEKVDSFYCMYVLVRLSQHVMSAQDTGSFLSMSFASALVQVKRNFDRFMQAQLRSIEDTRPNRKGTCGILPFVDNFEDFARTSEEIFKNSDRRADLDKWYTKLVSAMFDAIPRIAAEHPKTPSEVVKMENYHHLFALLSQLKIGVLDNLRKEAKQRYNDAMRAYVTRYFGRPLEKLNQFFDGVQAKVNQGVKESEISYQMAFSKQELRKVIKEYPAREVKRGLVNLYRKVDKHLCEQENLLQVVWRAMQEEFIQQYKSVEDLIQRCYPGSMIALEFTISDILEFFSEIARSH</sequence>
<dbReference type="Gene3D" id="2.30.29.90">
    <property type="match status" value="1"/>
</dbReference>
<dbReference type="CTD" id="39940"/>
<dbReference type="AlphaFoldDB" id="A0A6P8ZUR3"/>
<dbReference type="InterPro" id="IPR019160">
    <property type="entry name" value="Sec3_CC"/>
</dbReference>
<dbReference type="PANTHER" id="PTHR16092">
    <property type="entry name" value="SEC3/SYNTAXIN-RELATED"/>
    <property type="match status" value="1"/>
</dbReference>
<evidence type="ECO:0000313" key="7">
    <source>
        <dbReference type="RefSeq" id="XP_034249052.1"/>
    </source>
</evidence>
<dbReference type="Pfam" id="PF20654">
    <property type="entry name" value="Sec3_C-term"/>
    <property type="match status" value="1"/>
</dbReference>
<evidence type="ECO:0000256" key="3">
    <source>
        <dbReference type="ARBA" id="ARBA00022483"/>
    </source>
</evidence>
<evidence type="ECO:0000256" key="4">
    <source>
        <dbReference type="ARBA" id="ARBA00023054"/>
    </source>
</evidence>
<feature type="domain" description="Exocyst complex component Sec3 PIP2-binding N-terminal" evidence="5">
    <location>
        <begin position="49"/>
        <end position="139"/>
    </location>
</feature>
<organism evidence="7">
    <name type="scientific">Thrips palmi</name>
    <name type="common">Melon thrips</name>
    <dbReference type="NCBI Taxonomy" id="161013"/>
    <lineage>
        <taxon>Eukaryota</taxon>
        <taxon>Metazoa</taxon>
        <taxon>Ecdysozoa</taxon>
        <taxon>Arthropoda</taxon>
        <taxon>Hexapoda</taxon>
        <taxon>Insecta</taxon>
        <taxon>Pterygota</taxon>
        <taxon>Neoptera</taxon>
        <taxon>Paraneoptera</taxon>
        <taxon>Thysanoptera</taxon>
        <taxon>Terebrantia</taxon>
        <taxon>Thripoidea</taxon>
        <taxon>Thripidae</taxon>
        <taxon>Thrips</taxon>
    </lineage>
</organism>
<evidence type="ECO:0000259" key="5">
    <source>
        <dbReference type="SMART" id="SM01313"/>
    </source>
</evidence>
<keyword evidence="6" id="KW-1185">Reference proteome</keyword>
<dbReference type="PANTHER" id="PTHR16092:SF14">
    <property type="entry name" value="EXOCYST COMPLEX COMPONENT 1 ISOFORM X1"/>
    <property type="match status" value="1"/>
</dbReference>
<evidence type="ECO:0000256" key="1">
    <source>
        <dbReference type="ARBA" id="ARBA00006518"/>
    </source>
</evidence>
<evidence type="ECO:0000256" key="2">
    <source>
        <dbReference type="ARBA" id="ARBA00022448"/>
    </source>
</evidence>
<name>A0A6P8ZUR3_THRPL</name>
<proteinExistence type="inferred from homology"/>
<evidence type="ECO:0000313" key="6">
    <source>
        <dbReference type="Proteomes" id="UP000515158"/>
    </source>
</evidence>
<dbReference type="Pfam" id="PF15277">
    <property type="entry name" value="Sec3-PIP2_bind"/>
    <property type="match status" value="1"/>
</dbReference>
<reference evidence="7" key="1">
    <citation type="submission" date="2025-08" db="UniProtKB">
        <authorList>
            <consortium name="RefSeq"/>
        </authorList>
    </citation>
    <scope>IDENTIFICATION</scope>
    <source>
        <tissue evidence="7">Total insect</tissue>
    </source>
</reference>
<dbReference type="FunCoup" id="A0A6P8ZUR3">
    <property type="interactions" value="1892"/>
</dbReference>
<keyword evidence="4" id="KW-0175">Coiled coil</keyword>
<dbReference type="GO" id="GO:0005546">
    <property type="term" value="F:phosphatidylinositol-4,5-bisphosphate binding"/>
    <property type="evidence" value="ECO:0007669"/>
    <property type="project" value="TreeGrafter"/>
</dbReference>
<comment type="similarity">
    <text evidence="1">Belongs to the SEC3 family.</text>
</comment>
<dbReference type="InterPro" id="IPR028258">
    <property type="entry name" value="Sec3-PIP2_bind"/>
</dbReference>
<dbReference type="OrthoDB" id="27109at2759"/>
<dbReference type="InterPro" id="IPR048628">
    <property type="entry name" value="Sec3_C"/>
</dbReference>
<dbReference type="GO" id="GO:0006887">
    <property type="term" value="P:exocytosis"/>
    <property type="evidence" value="ECO:0007669"/>
    <property type="project" value="UniProtKB-KW"/>
</dbReference>
<dbReference type="KEGG" id="tpal:117649952"/>
<protein>
    <submittedName>
        <fullName evidence="7">Exocyst complex component 1 isoform X1</fullName>
    </submittedName>
</protein>